<dbReference type="VEuPathDB" id="FungiDB:jhhlp_008555"/>
<dbReference type="CDD" id="cd00067">
    <property type="entry name" value="GAL4"/>
    <property type="match status" value="1"/>
</dbReference>
<reference evidence="9 10" key="1">
    <citation type="journal article" date="2017" name="G3 (Bethesda)">
        <title>First Draft Genome Sequence of the Pathogenic Fungus Lomentospora prolificans (Formerly Scedosporium prolificans).</title>
        <authorList>
            <person name="Luo R."/>
            <person name="Zimin A."/>
            <person name="Workman R."/>
            <person name="Fan Y."/>
            <person name="Pertea G."/>
            <person name="Grossman N."/>
            <person name="Wear M.P."/>
            <person name="Jia B."/>
            <person name="Miller H."/>
            <person name="Casadevall A."/>
            <person name="Timp W."/>
            <person name="Zhang S.X."/>
            <person name="Salzberg S.L."/>
        </authorList>
    </citation>
    <scope>NUCLEOTIDE SEQUENCE [LARGE SCALE GENOMIC DNA]</scope>
    <source>
        <strain evidence="9 10">JHH-5317</strain>
    </source>
</reference>
<evidence type="ECO:0000259" key="8">
    <source>
        <dbReference type="PROSITE" id="PS50048"/>
    </source>
</evidence>
<dbReference type="Pfam" id="PF00172">
    <property type="entry name" value="Zn_clus"/>
    <property type="match status" value="1"/>
</dbReference>
<accession>A0A2N3MYD3</accession>
<feature type="domain" description="Zn(2)-C6 fungal-type" evidence="8">
    <location>
        <begin position="62"/>
        <end position="92"/>
    </location>
</feature>
<feature type="compositionally biased region" description="Polar residues" evidence="6">
    <location>
        <begin position="724"/>
        <end position="733"/>
    </location>
</feature>
<feature type="region of interest" description="Disordered" evidence="6">
    <location>
        <begin position="709"/>
        <end position="733"/>
    </location>
</feature>
<keyword evidence="5" id="KW-0539">Nucleus</keyword>
<evidence type="ECO:0000313" key="10">
    <source>
        <dbReference type="Proteomes" id="UP000233524"/>
    </source>
</evidence>
<dbReference type="Gene3D" id="4.10.240.10">
    <property type="entry name" value="Zn(2)-C6 fungal-type DNA-binding domain"/>
    <property type="match status" value="1"/>
</dbReference>
<keyword evidence="3 7" id="KW-1133">Transmembrane helix</keyword>
<comment type="caution">
    <text evidence="9">The sequence shown here is derived from an EMBL/GenBank/DDBJ whole genome shotgun (WGS) entry which is preliminary data.</text>
</comment>
<dbReference type="InterPro" id="IPR036864">
    <property type="entry name" value="Zn2-C6_fun-type_DNA-bd_sf"/>
</dbReference>
<dbReference type="Proteomes" id="UP000233524">
    <property type="component" value="Unassembled WGS sequence"/>
</dbReference>
<organism evidence="9 10">
    <name type="scientific">Lomentospora prolificans</name>
    <dbReference type="NCBI Taxonomy" id="41688"/>
    <lineage>
        <taxon>Eukaryota</taxon>
        <taxon>Fungi</taxon>
        <taxon>Dikarya</taxon>
        <taxon>Ascomycota</taxon>
        <taxon>Pezizomycotina</taxon>
        <taxon>Sordariomycetes</taxon>
        <taxon>Hypocreomycetidae</taxon>
        <taxon>Microascales</taxon>
        <taxon>Microascaceae</taxon>
        <taxon>Lomentospora</taxon>
    </lineage>
</organism>
<feature type="transmembrane region" description="Helical" evidence="7">
    <location>
        <begin position="435"/>
        <end position="456"/>
    </location>
</feature>
<dbReference type="STRING" id="41688.A0A2N3MYD3"/>
<dbReference type="PROSITE" id="PS00463">
    <property type="entry name" value="ZN2_CY6_FUNGAL_1"/>
    <property type="match status" value="1"/>
</dbReference>
<evidence type="ECO:0000313" key="9">
    <source>
        <dbReference type="EMBL" id="PKS05187.1"/>
    </source>
</evidence>
<dbReference type="InterPro" id="IPR021858">
    <property type="entry name" value="Fun_TF"/>
</dbReference>
<dbReference type="PANTHER" id="PTHR31465">
    <property type="entry name" value="PROTEIN RTA1-RELATED"/>
    <property type="match status" value="1"/>
</dbReference>
<keyword evidence="2 7" id="KW-0812">Transmembrane</keyword>
<feature type="transmembrane region" description="Helical" evidence="7">
    <location>
        <begin position="654"/>
        <end position="674"/>
    </location>
</feature>
<dbReference type="InParanoid" id="A0A2N3MYD3"/>
<feature type="region of interest" description="Disordered" evidence="6">
    <location>
        <begin position="1"/>
        <end position="60"/>
    </location>
</feature>
<evidence type="ECO:0000256" key="6">
    <source>
        <dbReference type="SAM" id="MobiDB-lite"/>
    </source>
</evidence>
<gene>
    <name evidence="9" type="ORF">jhhlp_008555</name>
</gene>
<keyword evidence="10" id="KW-1185">Reference proteome</keyword>
<dbReference type="InterPro" id="IPR007568">
    <property type="entry name" value="RTA1"/>
</dbReference>
<feature type="compositionally biased region" description="Polar residues" evidence="6">
    <location>
        <begin position="1"/>
        <end position="14"/>
    </location>
</feature>
<evidence type="ECO:0000256" key="5">
    <source>
        <dbReference type="ARBA" id="ARBA00023242"/>
    </source>
</evidence>
<dbReference type="GO" id="GO:0000981">
    <property type="term" value="F:DNA-binding transcription factor activity, RNA polymerase II-specific"/>
    <property type="evidence" value="ECO:0007669"/>
    <property type="project" value="InterPro"/>
</dbReference>
<dbReference type="InterPro" id="IPR001138">
    <property type="entry name" value="Zn2Cys6_DnaBD"/>
</dbReference>
<proteinExistence type="predicted"/>
<dbReference type="EMBL" id="NLAX01001623">
    <property type="protein sequence ID" value="PKS05187.1"/>
    <property type="molecule type" value="Genomic_DNA"/>
</dbReference>
<feature type="transmembrane region" description="Helical" evidence="7">
    <location>
        <begin position="617"/>
        <end position="634"/>
    </location>
</feature>
<dbReference type="SMART" id="SM00066">
    <property type="entry name" value="GAL4"/>
    <property type="match status" value="1"/>
</dbReference>
<feature type="transmembrane region" description="Helical" evidence="7">
    <location>
        <begin position="534"/>
        <end position="552"/>
    </location>
</feature>
<dbReference type="PANTHER" id="PTHR31465:SF15">
    <property type="entry name" value="LIPID TRANSPORTER ATNI-RELATED"/>
    <property type="match status" value="1"/>
</dbReference>
<dbReference type="AlphaFoldDB" id="A0A2N3MYD3"/>
<dbReference type="GO" id="GO:0016020">
    <property type="term" value="C:membrane"/>
    <property type="evidence" value="ECO:0007669"/>
    <property type="project" value="UniProtKB-SubCell"/>
</dbReference>
<feature type="compositionally biased region" description="Basic residues" evidence="6">
    <location>
        <begin position="46"/>
        <end position="60"/>
    </location>
</feature>
<feature type="transmembrane region" description="Helical" evidence="7">
    <location>
        <begin position="463"/>
        <end position="484"/>
    </location>
</feature>
<evidence type="ECO:0000256" key="2">
    <source>
        <dbReference type="ARBA" id="ARBA00022692"/>
    </source>
</evidence>
<dbReference type="SUPFAM" id="SSF57701">
    <property type="entry name" value="Zn2/Cys6 DNA-binding domain"/>
    <property type="match status" value="1"/>
</dbReference>
<evidence type="ECO:0000256" key="4">
    <source>
        <dbReference type="ARBA" id="ARBA00023136"/>
    </source>
</evidence>
<protein>
    <recommendedName>
        <fullName evidence="8">Zn(2)-C6 fungal-type domain-containing protein</fullName>
    </recommendedName>
</protein>
<dbReference type="OrthoDB" id="5384040at2759"/>
<dbReference type="Pfam" id="PF11951">
    <property type="entry name" value="Fungal_trans_2"/>
    <property type="match status" value="1"/>
</dbReference>
<evidence type="ECO:0000256" key="7">
    <source>
        <dbReference type="SAM" id="Phobius"/>
    </source>
</evidence>
<dbReference type="PROSITE" id="PS50048">
    <property type="entry name" value="ZN2_CY6_FUNGAL_2"/>
    <property type="match status" value="1"/>
</dbReference>
<dbReference type="Pfam" id="PF04479">
    <property type="entry name" value="RTA1"/>
    <property type="match status" value="1"/>
</dbReference>
<evidence type="ECO:0000256" key="3">
    <source>
        <dbReference type="ARBA" id="ARBA00022989"/>
    </source>
</evidence>
<dbReference type="GO" id="GO:0008270">
    <property type="term" value="F:zinc ion binding"/>
    <property type="evidence" value="ECO:0007669"/>
    <property type="project" value="InterPro"/>
</dbReference>
<feature type="transmembrane region" description="Helical" evidence="7">
    <location>
        <begin position="490"/>
        <end position="522"/>
    </location>
</feature>
<evidence type="ECO:0000256" key="1">
    <source>
        <dbReference type="ARBA" id="ARBA00004141"/>
    </source>
</evidence>
<keyword evidence="4 7" id="KW-0472">Membrane</keyword>
<feature type="compositionally biased region" description="Low complexity" evidence="6">
    <location>
        <begin position="15"/>
        <end position="26"/>
    </location>
</feature>
<comment type="subcellular location">
    <subcellularLocation>
        <location evidence="1">Membrane</location>
        <topology evidence="1">Multi-pass membrane protein</topology>
    </subcellularLocation>
</comment>
<feature type="transmembrane region" description="Helical" evidence="7">
    <location>
        <begin position="572"/>
        <end position="596"/>
    </location>
</feature>
<sequence>MSSPALSEPYSDQHTTTAALSSNSTSDQQTSPENLTAEPDLEPVKVRRKPIPSKGHKKSRRGCFNCKRRRVKCSEQLPRCAHCSRMGVNCEYPAAPSRNSSPHPGAPLRSTPMALGLEDLRFFHHFLFKAYPPVPYGSQATWQSLASMVHEYDFLAHALLGLAAQHLTLTSTGDYSAMALNHRVTAMRSLNETLSKPCATKSDGDARYGTILVLMFQASCMPDGMTDFLITLRGCMVIESTMAGFKDSSFKDFSRDSYVESFRQLITCPPDLAYDETVLDEISASLRIIGPLCRSVAELRYLLHLERIVQLARTSVFEACLVTAGTFSLTNKMTDEEFASFTDPQNYSAQILLSHFFVLDHIIENAAMGTNCFLYSYTRAATLSMAAATSTSMISSTTTTAAPAPSCTTAVPDKNGFVPPDSCNANYGFYPSWEWNLVFAIAFAITTFVHVVQAVVLKKRFCWVIIMGALWLCICFVLRTLGAFDQQEMIYVVVSTLLFLLAPLWINAFAYMVIARLIYFLIPEQKVLNISARWLAKAFVAADIVSFFVQAAGGSMLADQNDAEKARLGQKVYMAGIGVQLAFVIAFIFVTVAFQCRLHRLMNGGKLQRSEAWVRPLVWTLFAVLGLIVVRIVFRLIEFGKGPSADNPILQHEAYQLCLDAFPMLVALVVLNAVHPGMVLKGPGSSFPKTSWCGKREVKTRNTAWFETDDDARQGYPLRDRGSESNVESGGRV</sequence>
<name>A0A2N3MYD3_9PEZI</name>